<dbReference type="EMBL" id="JAPQER010000001">
    <property type="protein sequence ID" value="MCY6483451.1"/>
    <property type="molecule type" value="Genomic_DNA"/>
</dbReference>
<evidence type="ECO:0000313" key="4">
    <source>
        <dbReference type="Proteomes" id="UP001078443"/>
    </source>
</evidence>
<protein>
    <submittedName>
        <fullName evidence="3">DUF4652 domain-containing protein</fullName>
    </submittedName>
</protein>
<feature type="chain" id="PRO_5046311537" evidence="2">
    <location>
        <begin position="26"/>
        <end position="240"/>
    </location>
</feature>
<accession>A0ABT4CWU9</accession>
<comment type="caution">
    <text evidence="3">The sequence shown here is derived from an EMBL/GenBank/DDBJ whole genome shotgun (WGS) entry which is preliminary data.</text>
</comment>
<dbReference type="InterPro" id="IPR028102">
    <property type="entry name" value="DUF4652"/>
</dbReference>
<dbReference type="PROSITE" id="PS51257">
    <property type="entry name" value="PROKAR_LIPOPROTEIN"/>
    <property type="match status" value="1"/>
</dbReference>
<keyword evidence="4" id="KW-1185">Reference proteome</keyword>
<dbReference type="Proteomes" id="UP001078443">
    <property type="component" value="Unassembled WGS sequence"/>
</dbReference>
<evidence type="ECO:0000256" key="2">
    <source>
        <dbReference type="SAM" id="SignalP"/>
    </source>
</evidence>
<sequence>MKSNYKKIWCYMLSILLIAVTTSFIGCSDKKIVKENNKVATNKNESNTDDNNKENQSKKDEENNKGDNEVKEDLGKKQEQQTNIKFVKHQLDKTSKPEFATEWQDSLNKKLSACIEGKGPDAVEEGIGKIYVKNIKNGEKWSIQVMDEAQQNTPKSLIWLDDENIVSIVGLGYGTVSLGGDLYKINVKTGEALCLYDTKSSKKEVISAKKDKDKLELEVLVYDDEEYISTHTENKVINLK</sequence>
<dbReference type="Pfam" id="PF15525">
    <property type="entry name" value="DUF4652"/>
    <property type="match status" value="1"/>
</dbReference>
<keyword evidence="2" id="KW-0732">Signal</keyword>
<proteinExistence type="predicted"/>
<gene>
    <name evidence="3" type="ORF">OW763_03645</name>
</gene>
<dbReference type="RefSeq" id="WP_268039699.1">
    <property type="nucleotide sequence ID" value="NZ_JAPQER010000001.1"/>
</dbReference>
<feature type="region of interest" description="Disordered" evidence="1">
    <location>
        <begin position="37"/>
        <end position="77"/>
    </location>
</feature>
<feature type="signal peptide" evidence="2">
    <location>
        <begin position="1"/>
        <end position="25"/>
    </location>
</feature>
<feature type="compositionally biased region" description="Basic and acidic residues" evidence="1">
    <location>
        <begin position="50"/>
        <end position="77"/>
    </location>
</feature>
<dbReference type="Gene3D" id="2.40.128.660">
    <property type="entry name" value="Uncharacterised protein PF15525, DUF4652"/>
    <property type="match status" value="1"/>
</dbReference>
<evidence type="ECO:0000256" key="1">
    <source>
        <dbReference type="SAM" id="MobiDB-lite"/>
    </source>
</evidence>
<evidence type="ECO:0000313" key="3">
    <source>
        <dbReference type="EMBL" id="MCY6483451.1"/>
    </source>
</evidence>
<reference evidence="3" key="1">
    <citation type="submission" date="2022-12" db="EMBL/GenBank/DDBJ databases">
        <authorList>
            <person name="Wang J."/>
        </authorList>
    </citation>
    <scope>NUCLEOTIDE SEQUENCE</scope>
    <source>
        <strain evidence="3">HY-45-18</strain>
    </source>
</reference>
<name>A0ABT4CWU9_9CLOT</name>
<organism evidence="3 4">
    <name type="scientific">Clostridium aestuarii</name>
    <dbReference type="NCBI Taxonomy" id="338193"/>
    <lineage>
        <taxon>Bacteria</taxon>
        <taxon>Bacillati</taxon>
        <taxon>Bacillota</taxon>
        <taxon>Clostridia</taxon>
        <taxon>Eubacteriales</taxon>
        <taxon>Clostridiaceae</taxon>
        <taxon>Clostridium</taxon>
    </lineage>
</organism>